<dbReference type="InterPro" id="IPR004827">
    <property type="entry name" value="bZIP"/>
</dbReference>
<keyword evidence="1" id="KW-0175">Coiled coil</keyword>
<feature type="compositionally biased region" description="Low complexity" evidence="2">
    <location>
        <begin position="158"/>
        <end position="171"/>
    </location>
</feature>
<dbReference type="OrthoDB" id="3545926at2759"/>
<feature type="region of interest" description="Disordered" evidence="2">
    <location>
        <begin position="148"/>
        <end position="176"/>
    </location>
</feature>
<evidence type="ECO:0000259" key="3">
    <source>
        <dbReference type="PROSITE" id="PS50217"/>
    </source>
</evidence>
<organism evidence="4 5">
    <name type="scientific">Cadophora malorum</name>
    <dbReference type="NCBI Taxonomy" id="108018"/>
    <lineage>
        <taxon>Eukaryota</taxon>
        <taxon>Fungi</taxon>
        <taxon>Dikarya</taxon>
        <taxon>Ascomycota</taxon>
        <taxon>Pezizomycotina</taxon>
        <taxon>Leotiomycetes</taxon>
        <taxon>Helotiales</taxon>
        <taxon>Ploettnerulaceae</taxon>
        <taxon>Cadophora</taxon>
    </lineage>
</organism>
<dbReference type="PROSITE" id="PS50217">
    <property type="entry name" value="BZIP"/>
    <property type="match status" value="1"/>
</dbReference>
<dbReference type="Pfam" id="PF00170">
    <property type="entry name" value="bZIP_1"/>
    <property type="match status" value="1"/>
</dbReference>
<evidence type="ECO:0000256" key="2">
    <source>
        <dbReference type="SAM" id="MobiDB-lite"/>
    </source>
</evidence>
<reference evidence="4" key="1">
    <citation type="submission" date="2021-02" db="EMBL/GenBank/DDBJ databases">
        <title>Genome sequence Cadophora malorum strain M34.</title>
        <authorList>
            <person name="Stefanovic E."/>
            <person name="Vu D."/>
            <person name="Scully C."/>
            <person name="Dijksterhuis J."/>
            <person name="Roader J."/>
            <person name="Houbraken J."/>
        </authorList>
    </citation>
    <scope>NUCLEOTIDE SEQUENCE</scope>
    <source>
        <strain evidence="4">M34</strain>
    </source>
</reference>
<evidence type="ECO:0000313" key="4">
    <source>
        <dbReference type="EMBL" id="KAG4420388.1"/>
    </source>
</evidence>
<proteinExistence type="predicted"/>
<feature type="coiled-coil region" evidence="1">
    <location>
        <begin position="221"/>
        <end position="248"/>
    </location>
</feature>
<dbReference type="EMBL" id="JAFJYH010000085">
    <property type="protein sequence ID" value="KAG4420388.1"/>
    <property type="molecule type" value="Genomic_DNA"/>
</dbReference>
<dbReference type="PROSITE" id="PS00036">
    <property type="entry name" value="BZIP_BASIC"/>
    <property type="match status" value="1"/>
</dbReference>
<protein>
    <recommendedName>
        <fullName evidence="3">BZIP domain-containing protein</fullName>
    </recommendedName>
</protein>
<evidence type="ECO:0000313" key="5">
    <source>
        <dbReference type="Proteomes" id="UP000664132"/>
    </source>
</evidence>
<name>A0A8H7WAT0_9HELO</name>
<feature type="region of interest" description="Disordered" evidence="2">
    <location>
        <begin position="198"/>
        <end position="217"/>
    </location>
</feature>
<keyword evidence="5" id="KW-1185">Reference proteome</keyword>
<dbReference type="GO" id="GO:0003700">
    <property type="term" value="F:DNA-binding transcription factor activity"/>
    <property type="evidence" value="ECO:0007669"/>
    <property type="project" value="InterPro"/>
</dbReference>
<gene>
    <name evidence="4" type="ORF">IFR04_006500</name>
</gene>
<dbReference type="Gene3D" id="1.20.5.170">
    <property type="match status" value="1"/>
</dbReference>
<dbReference type="InterPro" id="IPR046347">
    <property type="entry name" value="bZIP_sf"/>
</dbReference>
<dbReference type="SUPFAM" id="SSF57959">
    <property type="entry name" value="Leucine zipper domain"/>
    <property type="match status" value="1"/>
</dbReference>
<evidence type="ECO:0000256" key="1">
    <source>
        <dbReference type="SAM" id="Coils"/>
    </source>
</evidence>
<accession>A0A8H7WAT0</accession>
<dbReference type="AlphaFoldDB" id="A0A8H7WAT0"/>
<feature type="domain" description="BZIP" evidence="3">
    <location>
        <begin position="199"/>
        <end position="249"/>
    </location>
</feature>
<dbReference type="CDD" id="cd14686">
    <property type="entry name" value="bZIP"/>
    <property type="match status" value="1"/>
</dbReference>
<dbReference type="SMART" id="SM00338">
    <property type="entry name" value="BRLZ"/>
    <property type="match status" value="1"/>
</dbReference>
<feature type="compositionally biased region" description="Basic residues" evidence="2">
    <location>
        <begin position="199"/>
        <end position="215"/>
    </location>
</feature>
<sequence length="258" mass="29063">MNHFRHNQEFINMQNATSQMQLAEDTCHIKADGESAALFDIDSVWCSFCQRPRFDDGLRTDLCICVSFSSTTTKNSTWLPQAVDNTAFQNLKSRHYDAVDTWLYGSVDDDAYHVPNAQNRAFDSMIGISPVATSLGLYSISTSAEDVSSPARSITPMTRGSSVTSTSSRTPSCEREPARISLELDSSDSSEFRRMLNAKQRRREQNRNSQHRFRERRNQVTKNLQEKVDSLTKINEILNREIAALRKNLGAGEGQGEP</sequence>
<dbReference type="Proteomes" id="UP000664132">
    <property type="component" value="Unassembled WGS sequence"/>
</dbReference>
<comment type="caution">
    <text evidence="4">The sequence shown here is derived from an EMBL/GenBank/DDBJ whole genome shotgun (WGS) entry which is preliminary data.</text>
</comment>